<proteinExistence type="predicted"/>
<evidence type="ECO:0000256" key="1">
    <source>
        <dbReference type="ARBA" id="ARBA00023235"/>
    </source>
</evidence>
<dbReference type="EMBL" id="JNBR01001415">
    <property type="protein sequence ID" value="OQR88004.1"/>
    <property type="molecule type" value="Genomic_DNA"/>
</dbReference>
<organism evidence="3 4">
    <name type="scientific">Achlya hypogyna</name>
    <name type="common">Oomycete</name>
    <name type="synonym">Protoachlya hypogyna</name>
    <dbReference type="NCBI Taxonomy" id="1202772"/>
    <lineage>
        <taxon>Eukaryota</taxon>
        <taxon>Sar</taxon>
        <taxon>Stramenopiles</taxon>
        <taxon>Oomycota</taxon>
        <taxon>Saprolegniomycetes</taxon>
        <taxon>Saprolegniales</taxon>
        <taxon>Achlyaceae</taxon>
        <taxon>Achlya</taxon>
    </lineage>
</organism>
<keyword evidence="1" id="KW-0413">Isomerase</keyword>
<evidence type="ECO:0000313" key="3">
    <source>
        <dbReference type="EMBL" id="OQR88004.1"/>
    </source>
</evidence>
<dbReference type="NCBIfam" id="TIGR00654">
    <property type="entry name" value="PhzF_family"/>
    <property type="match status" value="1"/>
</dbReference>
<dbReference type="Gene3D" id="3.10.310.10">
    <property type="entry name" value="Diaminopimelate Epimerase, Chain A, domain 1"/>
    <property type="match status" value="2"/>
</dbReference>
<dbReference type="GO" id="GO:0016853">
    <property type="term" value="F:isomerase activity"/>
    <property type="evidence" value="ECO:0007669"/>
    <property type="project" value="UniProtKB-KW"/>
</dbReference>
<sequence>MEIAVAHYNSLVATPGTTGGNKAGVATLEAFPSPAAMQAVAAAVGFSETAFVVAVRPGVVAVRFFTPEGEVDLCGHATVAAFSSMPPGAYTMETSTQGALNVSVDADGRVYMAQVPPIFRPVPDVAAVIDALGLDAAAIDATVPMTIVSTGLPDIFVPIVSADALHAMRPDMAKIATLSTAWDTIGLHAFTLAPSEAEATAECRNFAPRFGIDEEAATGTSSGALGALLVHHGRATSPMVFSQGRGMGLPSRIGCHIATQPNGTISEVQINGVADMCGGQVVAVSDTAT</sequence>
<dbReference type="Proteomes" id="UP000243579">
    <property type="component" value="Unassembled WGS sequence"/>
</dbReference>
<dbReference type="PANTHER" id="PTHR13774:SF39">
    <property type="entry name" value="BIOSYNTHESIS PROTEIN, PUTATIVE-RELATED"/>
    <property type="match status" value="1"/>
</dbReference>
<evidence type="ECO:0000256" key="2">
    <source>
        <dbReference type="PIRSR" id="PIRSR016184-1"/>
    </source>
</evidence>
<dbReference type="PIRSF" id="PIRSF016184">
    <property type="entry name" value="PhzC_PhzF"/>
    <property type="match status" value="1"/>
</dbReference>
<keyword evidence="4" id="KW-1185">Reference proteome</keyword>
<dbReference type="PANTHER" id="PTHR13774">
    <property type="entry name" value="PHENAZINE BIOSYNTHESIS PROTEIN"/>
    <property type="match status" value="1"/>
</dbReference>
<dbReference type="GO" id="GO:0005737">
    <property type="term" value="C:cytoplasm"/>
    <property type="evidence" value="ECO:0007669"/>
    <property type="project" value="TreeGrafter"/>
</dbReference>
<accession>A0A1V9YQI6</accession>
<comment type="caution">
    <text evidence="3">The sequence shown here is derived from an EMBL/GenBank/DDBJ whole genome shotgun (WGS) entry which is preliminary data.</text>
</comment>
<dbReference type="Pfam" id="PF02567">
    <property type="entry name" value="PhzC-PhzF"/>
    <property type="match status" value="1"/>
</dbReference>
<dbReference type="InterPro" id="IPR003719">
    <property type="entry name" value="Phenazine_PhzF-like"/>
</dbReference>
<dbReference type="OrthoDB" id="75169at2759"/>
<evidence type="ECO:0000313" key="4">
    <source>
        <dbReference type="Proteomes" id="UP000243579"/>
    </source>
</evidence>
<name>A0A1V9YQI6_ACHHY</name>
<reference evidence="3 4" key="1">
    <citation type="journal article" date="2014" name="Genome Biol. Evol.">
        <title>The secreted proteins of Achlya hypogyna and Thraustotheca clavata identify the ancestral oomycete secretome and reveal gene acquisitions by horizontal gene transfer.</title>
        <authorList>
            <person name="Misner I."/>
            <person name="Blouin N."/>
            <person name="Leonard G."/>
            <person name="Richards T.A."/>
            <person name="Lane C.E."/>
        </authorList>
    </citation>
    <scope>NUCLEOTIDE SEQUENCE [LARGE SCALE GENOMIC DNA]</scope>
    <source>
        <strain evidence="3 4">ATCC 48635</strain>
    </source>
</reference>
<gene>
    <name evidence="3" type="ORF">ACHHYP_07723</name>
</gene>
<protein>
    <submittedName>
        <fullName evidence="3">Phenazine biosynthesis protein PhzF</fullName>
    </submittedName>
</protein>
<feature type="active site" evidence="2">
    <location>
        <position position="48"/>
    </location>
</feature>
<dbReference type="SUPFAM" id="SSF54506">
    <property type="entry name" value="Diaminopimelate epimerase-like"/>
    <property type="match status" value="1"/>
</dbReference>
<dbReference type="STRING" id="1202772.A0A1V9YQI6"/>
<dbReference type="AlphaFoldDB" id="A0A1V9YQI6"/>